<evidence type="ECO:0000256" key="3">
    <source>
        <dbReference type="ARBA" id="ARBA00022553"/>
    </source>
</evidence>
<evidence type="ECO:0000256" key="7">
    <source>
        <dbReference type="ARBA" id="ARBA00023159"/>
    </source>
</evidence>
<dbReference type="AlphaFoldDB" id="A0A226QHE8"/>
<evidence type="ECO:0000256" key="5">
    <source>
        <dbReference type="ARBA" id="ARBA00023015"/>
    </source>
</evidence>
<proteinExistence type="predicted"/>
<dbReference type="CDD" id="cd17574">
    <property type="entry name" value="REC_OmpR"/>
    <property type="match status" value="1"/>
</dbReference>
<reference evidence="13 14" key="1">
    <citation type="submission" date="2017-04" db="EMBL/GenBank/DDBJ databases">
        <title>The genome sequence of Parageobacillus galactosidasius DSM 18751.</title>
        <authorList>
            <person name="Ramaloko W.T."/>
            <person name="Koen N."/>
            <person name="Polliack S."/>
            <person name="Aliyu H."/>
            <person name="Lebre P."/>
            <person name="Mohr T."/>
            <person name="Oswald F."/>
            <person name="Zwick M."/>
            <person name="Neumann A."/>
            <person name="Syldatk C."/>
            <person name="Cowan D."/>
            <person name="De Maayer P."/>
        </authorList>
    </citation>
    <scope>NUCLEOTIDE SEQUENCE [LARGE SCALE GENOMIC DNA]</scope>
    <source>
        <strain evidence="13 14">DSM 18751</strain>
    </source>
</reference>
<keyword evidence="6 10" id="KW-0238">DNA-binding</keyword>
<dbReference type="GO" id="GO:0000156">
    <property type="term" value="F:phosphorelay response regulator activity"/>
    <property type="evidence" value="ECO:0007669"/>
    <property type="project" value="TreeGrafter"/>
</dbReference>
<dbReference type="InterPro" id="IPR001867">
    <property type="entry name" value="OmpR/PhoB-type_DNA-bd"/>
</dbReference>
<keyword evidence="7" id="KW-0010">Activator</keyword>
<feature type="domain" description="Response regulatory" evidence="11">
    <location>
        <begin position="7"/>
        <end position="120"/>
    </location>
</feature>
<dbReference type="InterPro" id="IPR036388">
    <property type="entry name" value="WH-like_DNA-bd_sf"/>
</dbReference>
<keyword evidence="14" id="KW-1185">Reference proteome</keyword>
<evidence type="ECO:0000313" key="13">
    <source>
        <dbReference type="EMBL" id="OXB92011.1"/>
    </source>
</evidence>
<dbReference type="Proteomes" id="UP000198394">
    <property type="component" value="Unassembled WGS sequence"/>
</dbReference>
<sequence>MTVEKKTVLIVDDEEDMRFLVGMYLENANFSYLEAENGEEALQILKNNKVDVILIDVMMPKMDGFTLCARIREQSDVPILFLTARGDEWDKVKGLKLGGDDYIVKPFSPGELIARIEAIMRRAYHNKQKNEDLSFGPLVIDERGRKVTVDGDPVVLTLKEFDLLLFLAKHHGQVFSREELLAKVWGYDYTGNARTVDTHIKTLRMKLKQASDFIQTVWGIGYKFEVS</sequence>
<keyword evidence="3 9" id="KW-0597">Phosphoprotein</keyword>
<keyword evidence="2" id="KW-0963">Cytoplasm</keyword>
<dbReference type="Pfam" id="PF00486">
    <property type="entry name" value="Trans_reg_C"/>
    <property type="match status" value="1"/>
</dbReference>
<dbReference type="GO" id="GO:0005829">
    <property type="term" value="C:cytosol"/>
    <property type="evidence" value="ECO:0007669"/>
    <property type="project" value="TreeGrafter"/>
</dbReference>
<feature type="modified residue" description="4-aspartylphosphate" evidence="9">
    <location>
        <position position="56"/>
    </location>
</feature>
<keyword evidence="5" id="KW-0805">Transcription regulation</keyword>
<dbReference type="PANTHER" id="PTHR48111:SF44">
    <property type="entry name" value="TRANSCRIPTIONAL REGULATORY PROTEIN RESD"/>
    <property type="match status" value="1"/>
</dbReference>
<dbReference type="InterPro" id="IPR039420">
    <property type="entry name" value="WalR-like"/>
</dbReference>
<dbReference type="CDD" id="cd00383">
    <property type="entry name" value="trans_reg_C"/>
    <property type="match status" value="1"/>
</dbReference>
<evidence type="ECO:0000256" key="9">
    <source>
        <dbReference type="PROSITE-ProRule" id="PRU00169"/>
    </source>
</evidence>
<comment type="caution">
    <text evidence="13">The sequence shown here is derived from an EMBL/GenBank/DDBJ whole genome shotgun (WGS) entry which is preliminary data.</text>
</comment>
<comment type="subcellular location">
    <subcellularLocation>
        <location evidence="1">Cytoplasm</location>
    </subcellularLocation>
</comment>
<dbReference type="SMART" id="SM00862">
    <property type="entry name" value="Trans_reg_C"/>
    <property type="match status" value="1"/>
</dbReference>
<organism evidence="13 14">
    <name type="scientific">Parageobacillus galactosidasius</name>
    <dbReference type="NCBI Taxonomy" id="883812"/>
    <lineage>
        <taxon>Bacteria</taxon>
        <taxon>Bacillati</taxon>
        <taxon>Bacillota</taxon>
        <taxon>Bacilli</taxon>
        <taxon>Bacillales</taxon>
        <taxon>Anoxybacillaceae</taxon>
        <taxon>Parageobacillus</taxon>
    </lineage>
</organism>
<evidence type="ECO:0000256" key="4">
    <source>
        <dbReference type="ARBA" id="ARBA00023012"/>
    </source>
</evidence>
<evidence type="ECO:0000256" key="1">
    <source>
        <dbReference type="ARBA" id="ARBA00004496"/>
    </source>
</evidence>
<dbReference type="Gene3D" id="3.40.50.2300">
    <property type="match status" value="1"/>
</dbReference>
<dbReference type="PANTHER" id="PTHR48111">
    <property type="entry name" value="REGULATOR OF RPOS"/>
    <property type="match status" value="1"/>
</dbReference>
<dbReference type="EMBL" id="NDYL01000002">
    <property type="protein sequence ID" value="OXB92011.1"/>
    <property type="molecule type" value="Genomic_DNA"/>
</dbReference>
<accession>A0A226QHE8</accession>
<dbReference type="SUPFAM" id="SSF52172">
    <property type="entry name" value="CheY-like"/>
    <property type="match status" value="1"/>
</dbReference>
<gene>
    <name evidence="13" type="ORF">B9L23_12165</name>
</gene>
<evidence type="ECO:0000256" key="2">
    <source>
        <dbReference type="ARBA" id="ARBA00022490"/>
    </source>
</evidence>
<dbReference type="GO" id="GO:0032993">
    <property type="term" value="C:protein-DNA complex"/>
    <property type="evidence" value="ECO:0007669"/>
    <property type="project" value="TreeGrafter"/>
</dbReference>
<dbReference type="Gene3D" id="6.10.250.690">
    <property type="match status" value="1"/>
</dbReference>
<protein>
    <submittedName>
        <fullName evidence="13">DNA-binding response regulator</fullName>
    </submittedName>
</protein>
<evidence type="ECO:0000256" key="10">
    <source>
        <dbReference type="PROSITE-ProRule" id="PRU01091"/>
    </source>
</evidence>
<dbReference type="FunFam" id="3.40.50.2300:FF:000001">
    <property type="entry name" value="DNA-binding response regulator PhoB"/>
    <property type="match status" value="1"/>
</dbReference>
<evidence type="ECO:0000259" key="12">
    <source>
        <dbReference type="PROSITE" id="PS51755"/>
    </source>
</evidence>
<evidence type="ECO:0000259" key="11">
    <source>
        <dbReference type="PROSITE" id="PS50110"/>
    </source>
</evidence>
<dbReference type="Pfam" id="PF00072">
    <property type="entry name" value="Response_reg"/>
    <property type="match status" value="1"/>
</dbReference>
<dbReference type="PROSITE" id="PS51755">
    <property type="entry name" value="OMPR_PHOB"/>
    <property type="match status" value="1"/>
</dbReference>
<dbReference type="GO" id="GO:0006355">
    <property type="term" value="P:regulation of DNA-templated transcription"/>
    <property type="evidence" value="ECO:0007669"/>
    <property type="project" value="InterPro"/>
</dbReference>
<dbReference type="PROSITE" id="PS50110">
    <property type="entry name" value="RESPONSE_REGULATORY"/>
    <property type="match status" value="1"/>
</dbReference>
<name>A0A226QHE8_9BACL</name>
<dbReference type="GO" id="GO:0000976">
    <property type="term" value="F:transcription cis-regulatory region binding"/>
    <property type="evidence" value="ECO:0007669"/>
    <property type="project" value="TreeGrafter"/>
</dbReference>
<keyword evidence="4" id="KW-0902">Two-component regulatory system</keyword>
<evidence type="ECO:0000313" key="14">
    <source>
        <dbReference type="Proteomes" id="UP000198394"/>
    </source>
</evidence>
<dbReference type="SMART" id="SM00448">
    <property type="entry name" value="REC"/>
    <property type="match status" value="1"/>
</dbReference>
<dbReference type="InterPro" id="IPR011006">
    <property type="entry name" value="CheY-like_superfamily"/>
</dbReference>
<dbReference type="Gene3D" id="1.10.10.10">
    <property type="entry name" value="Winged helix-like DNA-binding domain superfamily/Winged helix DNA-binding domain"/>
    <property type="match status" value="1"/>
</dbReference>
<evidence type="ECO:0000256" key="8">
    <source>
        <dbReference type="ARBA" id="ARBA00023163"/>
    </source>
</evidence>
<evidence type="ECO:0000256" key="6">
    <source>
        <dbReference type="ARBA" id="ARBA00023125"/>
    </source>
</evidence>
<feature type="DNA-binding region" description="OmpR/PhoB-type" evidence="10">
    <location>
        <begin position="130"/>
        <end position="226"/>
    </location>
</feature>
<feature type="domain" description="OmpR/PhoB-type" evidence="12">
    <location>
        <begin position="130"/>
        <end position="226"/>
    </location>
</feature>
<keyword evidence="8" id="KW-0804">Transcription</keyword>
<dbReference type="InterPro" id="IPR001789">
    <property type="entry name" value="Sig_transdc_resp-reg_receiver"/>
</dbReference>
<dbReference type="FunFam" id="1.10.10.10:FF:000018">
    <property type="entry name" value="DNA-binding response regulator ResD"/>
    <property type="match status" value="1"/>
</dbReference>